<dbReference type="AlphaFoldDB" id="A0A1F7F2P5"/>
<organism evidence="2 3">
    <name type="scientific">Candidatus Raymondbacteria bacterium RIFOXYD12_FULL_49_13</name>
    <dbReference type="NCBI Taxonomy" id="1817890"/>
    <lineage>
        <taxon>Bacteria</taxon>
        <taxon>Raymondiibacteriota</taxon>
    </lineage>
</organism>
<accession>A0A1F7F2P5</accession>
<dbReference type="PANTHER" id="PTHR35271:SF1">
    <property type="entry name" value="ABC TRANSPORTER, SUBSTRATE-BINDING LIPOPROTEIN"/>
    <property type="match status" value="1"/>
</dbReference>
<evidence type="ECO:0000313" key="3">
    <source>
        <dbReference type="Proteomes" id="UP000179243"/>
    </source>
</evidence>
<evidence type="ECO:0000256" key="1">
    <source>
        <dbReference type="SAM" id="SignalP"/>
    </source>
</evidence>
<protein>
    <recommendedName>
        <fullName evidence="4">ABC transporter substrate-binding protein</fullName>
    </recommendedName>
</protein>
<dbReference type="CDD" id="cd06325">
    <property type="entry name" value="PBP1_ABC_unchar_transporter"/>
    <property type="match status" value="1"/>
</dbReference>
<evidence type="ECO:0000313" key="2">
    <source>
        <dbReference type="EMBL" id="OGK00911.1"/>
    </source>
</evidence>
<feature type="signal peptide" evidence="1">
    <location>
        <begin position="1"/>
        <end position="22"/>
    </location>
</feature>
<reference evidence="2 3" key="1">
    <citation type="journal article" date="2016" name="Nat. Commun.">
        <title>Thousands of microbial genomes shed light on interconnected biogeochemical processes in an aquifer system.</title>
        <authorList>
            <person name="Anantharaman K."/>
            <person name="Brown C.T."/>
            <person name="Hug L.A."/>
            <person name="Sharon I."/>
            <person name="Castelle C.J."/>
            <person name="Probst A.J."/>
            <person name="Thomas B.C."/>
            <person name="Singh A."/>
            <person name="Wilkins M.J."/>
            <person name="Karaoz U."/>
            <person name="Brodie E.L."/>
            <person name="Williams K.H."/>
            <person name="Hubbard S.S."/>
            <person name="Banfield J.F."/>
        </authorList>
    </citation>
    <scope>NUCLEOTIDE SEQUENCE [LARGE SCALE GENOMIC DNA]</scope>
</reference>
<dbReference type="Proteomes" id="UP000179243">
    <property type="component" value="Unassembled WGS sequence"/>
</dbReference>
<evidence type="ECO:0008006" key="4">
    <source>
        <dbReference type="Google" id="ProtNLM"/>
    </source>
</evidence>
<keyword evidence="1" id="KW-0732">Signal</keyword>
<sequence>MTRCIFLINALSLLFLSTALPAASIAILMQQEKEGALSEGPLAGFKAIAGPDVAQFEITDPGAAQAICAKIKASGAKVVFTIGKDATKAAMQELPGMPIVYCMVMSPQEDGIGGGSVTGVTLDIPMVKQFTSFKSVVPNLKKIGIVYSDETSGIIAKEMKAAAVKTGVTVIEKKVASDKDVPNAIRELKGKIDGLYLPPDRTVANRDAFQFIALFTFENNLPFMAPAGRFVKKGALVALMIDFEELGKQAAAMAKKIVGGASPSSIPVEPPQATILVLNQKTAQTIGINIPPSLLETSQIIK</sequence>
<dbReference type="Pfam" id="PF04392">
    <property type="entry name" value="ABC_sub_bind"/>
    <property type="match status" value="1"/>
</dbReference>
<proteinExistence type="predicted"/>
<feature type="chain" id="PRO_5009528365" description="ABC transporter substrate-binding protein" evidence="1">
    <location>
        <begin position="23"/>
        <end position="302"/>
    </location>
</feature>
<dbReference type="Gene3D" id="3.40.50.2300">
    <property type="match status" value="2"/>
</dbReference>
<dbReference type="EMBL" id="MFYX01000138">
    <property type="protein sequence ID" value="OGK00911.1"/>
    <property type="molecule type" value="Genomic_DNA"/>
</dbReference>
<comment type="caution">
    <text evidence="2">The sequence shown here is derived from an EMBL/GenBank/DDBJ whole genome shotgun (WGS) entry which is preliminary data.</text>
</comment>
<dbReference type="InterPro" id="IPR007487">
    <property type="entry name" value="ABC_transpt-TYRBP-like"/>
</dbReference>
<dbReference type="PANTHER" id="PTHR35271">
    <property type="entry name" value="ABC TRANSPORTER, SUBSTRATE-BINDING LIPOPROTEIN-RELATED"/>
    <property type="match status" value="1"/>
</dbReference>
<name>A0A1F7F2P5_UNCRA</name>
<gene>
    <name evidence="2" type="ORF">A2519_12735</name>
</gene>